<dbReference type="EMBL" id="JASEJX010000013">
    <property type="protein sequence ID" value="KAK4518058.1"/>
    <property type="molecule type" value="Genomic_DNA"/>
</dbReference>
<comment type="caution">
    <text evidence="1">The sequence shown here is derived from an EMBL/GenBank/DDBJ whole genome shotgun (WGS) entry which is preliminary data.</text>
</comment>
<name>A0AAN7DJ96_9FUNG</name>
<dbReference type="RefSeq" id="XP_064684724.1">
    <property type="nucleotide sequence ID" value="XM_064820804.1"/>
</dbReference>
<keyword evidence="2" id="KW-1185">Reference proteome</keyword>
<dbReference type="GeneID" id="89945110"/>
<dbReference type="Proteomes" id="UP001304243">
    <property type="component" value="Unassembled WGS sequence"/>
</dbReference>
<evidence type="ECO:0000313" key="1">
    <source>
        <dbReference type="EMBL" id="KAK4518058.1"/>
    </source>
</evidence>
<dbReference type="AlphaFoldDB" id="A0AAN7DJ96"/>
<protein>
    <submittedName>
        <fullName evidence="1">Uncharacterized protein</fullName>
    </submittedName>
</protein>
<evidence type="ECO:0000313" key="2">
    <source>
        <dbReference type="Proteomes" id="UP001304243"/>
    </source>
</evidence>
<accession>A0AAN7DJ96</accession>
<organism evidence="1 2">
    <name type="scientific">Mucor velutinosus</name>
    <dbReference type="NCBI Taxonomy" id="708070"/>
    <lineage>
        <taxon>Eukaryota</taxon>
        <taxon>Fungi</taxon>
        <taxon>Fungi incertae sedis</taxon>
        <taxon>Mucoromycota</taxon>
        <taxon>Mucoromycotina</taxon>
        <taxon>Mucoromycetes</taxon>
        <taxon>Mucorales</taxon>
        <taxon>Mucorineae</taxon>
        <taxon>Mucoraceae</taxon>
        <taxon>Mucor</taxon>
    </lineage>
</organism>
<proteinExistence type="predicted"/>
<sequence>MNNLDTPLDAIKEAEASFAKLTMEDKLSHPPPDIVSLCTLNIKRLRLSNTMLLPTETAVLNDYQVRAEYVAINWNCSNFFNGLFSRYTAAKTTFRSRQASTKFVLLE</sequence>
<gene>
    <name evidence="1" type="ORF">ATC70_001408</name>
</gene>
<reference evidence="1 2" key="1">
    <citation type="submission" date="2022-11" db="EMBL/GenBank/DDBJ databases">
        <title>Mucor velutinosus strain NIH1002 WGS.</title>
        <authorList>
            <person name="Subramanian P."/>
            <person name="Mullikin J.C."/>
            <person name="Segre J.A."/>
            <person name="Zelazny A.M."/>
        </authorList>
    </citation>
    <scope>NUCLEOTIDE SEQUENCE [LARGE SCALE GENOMIC DNA]</scope>
    <source>
        <strain evidence="1 2">NIH1002</strain>
    </source>
</reference>